<dbReference type="RefSeq" id="WP_302928655.1">
    <property type="nucleotide sequence ID" value="NZ_JAJEPW010000018.1"/>
</dbReference>
<evidence type="ECO:0000256" key="1">
    <source>
        <dbReference type="SAM" id="Phobius"/>
    </source>
</evidence>
<reference evidence="3" key="1">
    <citation type="submission" date="2021-10" db="EMBL/GenBank/DDBJ databases">
        <title>Anaerobic single-cell dispensing facilitates the cultivation of human gut bacteria.</title>
        <authorList>
            <person name="Afrizal A."/>
        </authorList>
    </citation>
    <scope>NUCLEOTIDE SEQUENCE</scope>
    <source>
        <strain evidence="3">CLA-AA-H272</strain>
    </source>
</reference>
<dbReference type="InterPro" id="IPR003848">
    <property type="entry name" value="DUF218"/>
</dbReference>
<dbReference type="Pfam" id="PF02698">
    <property type="entry name" value="DUF218"/>
    <property type="match status" value="1"/>
</dbReference>
<name>A0AAE3AB67_9FIRM</name>
<feature type="transmembrane region" description="Helical" evidence="1">
    <location>
        <begin position="63"/>
        <end position="83"/>
    </location>
</feature>
<dbReference type="CDD" id="cd06259">
    <property type="entry name" value="YdcF-like"/>
    <property type="match status" value="1"/>
</dbReference>
<dbReference type="AlphaFoldDB" id="A0AAE3AB67"/>
<dbReference type="InterPro" id="IPR014729">
    <property type="entry name" value="Rossmann-like_a/b/a_fold"/>
</dbReference>
<sequence length="251" mass="27048">MKAVRYAGAAVCLALAAYFMAPLVMGILHIGMVYPAALLALAAAMLLRPRWFRRLPRWLRRTGGALLGAGLALLAAVLVMMAVQAGNRPGPEDCTVVVLGCQVSANGEPTVMLRDRIDAAYDYLTAHPESRCVASGGQNDNEPISEAACIRNTLAARGIDPDRILLEDRSRSTEENLRFTAEIIRQQGLNPRVAIASDNFHQLRASVWARRCGLEAESLGCASWWPLGPGYWAREAVAVVVLEVGSLLQGG</sequence>
<dbReference type="InterPro" id="IPR051599">
    <property type="entry name" value="Cell_Envelope_Assoc"/>
</dbReference>
<keyword evidence="1" id="KW-0472">Membrane</keyword>
<gene>
    <name evidence="3" type="ORF">LKD37_07590</name>
</gene>
<protein>
    <submittedName>
        <fullName evidence="3">YdcF family protein</fullName>
    </submittedName>
</protein>
<dbReference type="PANTHER" id="PTHR30336">
    <property type="entry name" value="INNER MEMBRANE PROTEIN, PROBABLE PERMEASE"/>
    <property type="match status" value="1"/>
</dbReference>
<dbReference type="GO" id="GO:0043164">
    <property type="term" value="P:Gram-negative-bacterium-type cell wall biogenesis"/>
    <property type="evidence" value="ECO:0007669"/>
    <property type="project" value="TreeGrafter"/>
</dbReference>
<evidence type="ECO:0000313" key="4">
    <source>
        <dbReference type="Proteomes" id="UP001199319"/>
    </source>
</evidence>
<comment type="caution">
    <text evidence="3">The sequence shown here is derived from an EMBL/GenBank/DDBJ whole genome shotgun (WGS) entry which is preliminary data.</text>
</comment>
<dbReference type="Proteomes" id="UP001199319">
    <property type="component" value="Unassembled WGS sequence"/>
</dbReference>
<organism evidence="3 4">
    <name type="scientific">Brotocaccenecus cirricatena</name>
    <dbReference type="NCBI Taxonomy" id="3064195"/>
    <lineage>
        <taxon>Bacteria</taxon>
        <taxon>Bacillati</taxon>
        <taxon>Bacillota</taxon>
        <taxon>Clostridia</taxon>
        <taxon>Eubacteriales</taxon>
        <taxon>Oscillospiraceae</taxon>
        <taxon>Brotocaccenecus</taxon>
    </lineage>
</organism>
<proteinExistence type="predicted"/>
<keyword evidence="4" id="KW-1185">Reference proteome</keyword>
<keyword evidence="1" id="KW-0812">Transmembrane</keyword>
<dbReference type="EMBL" id="JAJEPW010000018">
    <property type="protein sequence ID" value="MCC2129376.1"/>
    <property type="molecule type" value="Genomic_DNA"/>
</dbReference>
<accession>A0AAE3AB67</accession>
<dbReference type="Gene3D" id="3.40.50.620">
    <property type="entry name" value="HUPs"/>
    <property type="match status" value="1"/>
</dbReference>
<dbReference type="GO" id="GO:0005886">
    <property type="term" value="C:plasma membrane"/>
    <property type="evidence" value="ECO:0007669"/>
    <property type="project" value="TreeGrafter"/>
</dbReference>
<evidence type="ECO:0000259" key="2">
    <source>
        <dbReference type="Pfam" id="PF02698"/>
    </source>
</evidence>
<feature type="transmembrane region" description="Helical" evidence="1">
    <location>
        <begin position="7"/>
        <end position="27"/>
    </location>
</feature>
<dbReference type="GO" id="GO:0000270">
    <property type="term" value="P:peptidoglycan metabolic process"/>
    <property type="evidence" value="ECO:0007669"/>
    <property type="project" value="TreeGrafter"/>
</dbReference>
<feature type="transmembrane region" description="Helical" evidence="1">
    <location>
        <begin position="33"/>
        <end position="51"/>
    </location>
</feature>
<dbReference type="PANTHER" id="PTHR30336:SF4">
    <property type="entry name" value="ENVELOPE BIOGENESIS FACTOR ELYC"/>
    <property type="match status" value="1"/>
</dbReference>
<evidence type="ECO:0000313" key="3">
    <source>
        <dbReference type="EMBL" id="MCC2129376.1"/>
    </source>
</evidence>
<feature type="domain" description="DUF218" evidence="2">
    <location>
        <begin position="95"/>
        <end position="217"/>
    </location>
</feature>
<keyword evidence="1" id="KW-1133">Transmembrane helix</keyword>